<dbReference type="SUPFAM" id="SSF46955">
    <property type="entry name" value="Putative DNA-binding domain"/>
    <property type="match status" value="1"/>
</dbReference>
<dbReference type="InterPro" id="IPR000551">
    <property type="entry name" value="MerR-type_HTH_dom"/>
</dbReference>
<dbReference type="Pfam" id="PF00376">
    <property type="entry name" value="MerR"/>
    <property type="match status" value="1"/>
</dbReference>
<dbReference type="PROSITE" id="PS50937">
    <property type="entry name" value="HTH_MERR_2"/>
    <property type="match status" value="1"/>
</dbReference>
<dbReference type="InterPro" id="IPR047057">
    <property type="entry name" value="MerR_fam"/>
</dbReference>
<evidence type="ECO:0000259" key="4">
    <source>
        <dbReference type="PROSITE" id="PS50937"/>
    </source>
</evidence>
<keyword evidence="2" id="KW-0238">DNA-binding</keyword>
<dbReference type="PANTHER" id="PTHR30204">
    <property type="entry name" value="REDOX-CYCLING DRUG-SENSING TRANSCRIPTIONAL ACTIVATOR SOXR"/>
    <property type="match status" value="1"/>
</dbReference>
<comment type="caution">
    <text evidence="5">The sequence shown here is derived from an EMBL/GenBank/DDBJ whole genome shotgun (WGS) entry which is preliminary data.</text>
</comment>
<dbReference type="PANTHER" id="PTHR30204:SF94">
    <property type="entry name" value="HEAVY METAL-DEPENDENT TRANSCRIPTIONAL REGULATOR HI_0293-RELATED"/>
    <property type="match status" value="1"/>
</dbReference>
<dbReference type="AlphaFoldDB" id="A0A849P8H8"/>
<evidence type="ECO:0000256" key="1">
    <source>
        <dbReference type="ARBA" id="ARBA00023015"/>
    </source>
</evidence>
<evidence type="ECO:0000256" key="2">
    <source>
        <dbReference type="ARBA" id="ARBA00023125"/>
    </source>
</evidence>
<evidence type="ECO:0000313" key="5">
    <source>
        <dbReference type="EMBL" id="NOL52303.1"/>
    </source>
</evidence>
<dbReference type="Gene3D" id="1.10.1660.10">
    <property type="match status" value="1"/>
</dbReference>
<keyword evidence="3" id="KW-0804">Transcription</keyword>
<dbReference type="GO" id="GO:0003700">
    <property type="term" value="F:DNA-binding transcription factor activity"/>
    <property type="evidence" value="ECO:0007669"/>
    <property type="project" value="InterPro"/>
</dbReference>
<dbReference type="InterPro" id="IPR009061">
    <property type="entry name" value="DNA-bd_dom_put_sf"/>
</dbReference>
<dbReference type="RefSeq" id="WP_171680996.1">
    <property type="nucleotide sequence ID" value="NZ_JABGBN010000008.1"/>
</dbReference>
<gene>
    <name evidence="5" type="ORF">HKX39_09020</name>
</gene>
<dbReference type="InterPro" id="IPR015358">
    <property type="entry name" value="Tscrpt_reg_MerR_DNA-bd"/>
</dbReference>
<dbReference type="SMART" id="SM00422">
    <property type="entry name" value="HTH_MERR"/>
    <property type="match status" value="1"/>
</dbReference>
<accession>A0A849P8H8</accession>
<name>A0A849P8H8_9BURK</name>
<reference evidence="5 6" key="1">
    <citation type="submission" date="2020-05" db="EMBL/GenBank/DDBJ databases">
        <authorList>
            <person name="Niu N."/>
        </authorList>
    </citation>
    <scope>NUCLEOTIDE SEQUENCE [LARGE SCALE GENOMIC DNA]</scope>
    <source>
        <strain evidence="5 6">3340-03</strain>
    </source>
</reference>
<protein>
    <submittedName>
        <fullName evidence="5">MerR family transcriptional regulator</fullName>
    </submittedName>
</protein>
<dbReference type="EMBL" id="JABGBN010000008">
    <property type="protein sequence ID" value="NOL52303.1"/>
    <property type="molecule type" value="Genomic_DNA"/>
</dbReference>
<proteinExistence type="predicted"/>
<evidence type="ECO:0000256" key="3">
    <source>
        <dbReference type="ARBA" id="ARBA00023163"/>
    </source>
</evidence>
<keyword evidence="1" id="KW-0805">Transcription regulation</keyword>
<keyword evidence="6" id="KW-1185">Reference proteome</keyword>
<evidence type="ECO:0000313" key="6">
    <source>
        <dbReference type="Proteomes" id="UP000537862"/>
    </source>
</evidence>
<feature type="domain" description="HTH merR-type" evidence="4">
    <location>
        <begin position="4"/>
        <end position="73"/>
    </location>
</feature>
<dbReference type="Proteomes" id="UP000537862">
    <property type="component" value="Unassembled WGS sequence"/>
</dbReference>
<sequence length="132" mass="15006">MKNTLTIKALSEASGIHLETIRFYEKSGLITPAKRADNGYRQFTQQQLDELKFIKTCRSLGFDLEEIKTLLRLQANPQTDCTDANALATQHLHLIEGKIQELIKIRDLLQGMSQCDNHHVEDCLVINTLKKA</sequence>
<dbReference type="GO" id="GO:0003677">
    <property type="term" value="F:DNA binding"/>
    <property type="evidence" value="ECO:0007669"/>
    <property type="project" value="UniProtKB-KW"/>
</dbReference>
<organism evidence="5 6">
    <name type="scientific">Pelistega suis</name>
    <dbReference type="NCBI Taxonomy" id="1631957"/>
    <lineage>
        <taxon>Bacteria</taxon>
        <taxon>Pseudomonadati</taxon>
        <taxon>Pseudomonadota</taxon>
        <taxon>Betaproteobacteria</taxon>
        <taxon>Burkholderiales</taxon>
        <taxon>Alcaligenaceae</taxon>
        <taxon>Pelistega</taxon>
    </lineage>
</organism>
<dbReference type="PRINTS" id="PR00040">
    <property type="entry name" value="HTHMERR"/>
</dbReference>
<dbReference type="Pfam" id="PF09278">
    <property type="entry name" value="MerR-DNA-bind"/>
    <property type="match status" value="1"/>
</dbReference>